<dbReference type="eggNOG" id="COG3764">
    <property type="taxonomic scope" value="Bacteria"/>
</dbReference>
<accession>I0UYA7</accession>
<dbReference type="CDD" id="cd05829">
    <property type="entry name" value="Sortase_F"/>
    <property type="match status" value="1"/>
</dbReference>
<proteinExistence type="predicted"/>
<dbReference type="SUPFAM" id="SSF63817">
    <property type="entry name" value="Sortase"/>
    <property type="match status" value="1"/>
</dbReference>
<dbReference type="InterPro" id="IPR023365">
    <property type="entry name" value="Sortase_dom-sf"/>
</dbReference>
<dbReference type="Proteomes" id="UP000004691">
    <property type="component" value="Unassembled WGS sequence"/>
</dbReference>
<organism evidence="3 4">
    <name type="scientific">Saccharomonospora xinjiangensis XJ-54</name>
    <dbReference type="NCBI Taxonomy" id="882086"/>
    <lineage>
        <taxon>Bacteria</taxon>
        <taxon>Bacillati</taxon>
        <taxon>Actinomycetota</taxon>
        <taxon>Actinomycetes</taxon>
        <taxon>Pseudonocardiales</taxon>
        <taxon>Pseudonocardiaceae</taxon>
        <taxon>Saccharomonospora</taxon>
    </lineage>
</organism>
<reference evidence="3 4" key="1">
    <citation type="submission" date="2012-01" db="EMBL/GenBank/DDBJ databases">
        <title>Improved High-Quality Draft sequence of Saccharomonospora xinjiangensis XJ-54.</title>
        <authorList>
            <consortium name="US DOE Joint Genome Institute"/>
            <person name="Lucas S."/>
            <person name="Han J."/>
            <person name="Lapidus A."/>
            <person name="Cheng J.-F."/>
            <person name="Goodwin L."/>
            <person name="Pitluck S."/>
            <person name="Peters L."/>
            <person name="Mikhailova N."/>
            <person name="Teshima H."/>
            <person name="Detter J.C."/>
            <person name="Han C."/>
            <person name="Tapia R."/>
            <person name="Land M."/>
            <person name="Hauser L."/>
            <person name="Kyrpides N."/>
            <person name="Ivanova N."/>
            <person name="Pagani I."/>
            <person name="Brambilla E.-M."/>
            <person name="Klenk H.-P."/>
            <person name="Woyke T."/>
        </authorList>
    </citation>
    <scope>NUCLEOTIDE SEQUENCE [LARGE SCALE GENOMIC DNA]</scope>
    <source>
        <strain evidence="3 4">XJ-54</strain>
    </source>
</reference>
<feature type="region of interest" description="Disordered" evidence="2">
    <location>
        <begin position="32"/>
        <end position="65"/>
    </location>
</feature>
<feature type="compositionally biased region" description="Low complexity" evidence="2">
    <location>
        <begin position="34"/>
        <end position="53"/>
    </location>
</feature>
<evidence type="ECO:0000313" key="3">
    <source>
        <dbReference type="EMBL" id="EID52860.1"/>
    </source>
</evidence>
<sequence length="239" mass="24498">MNRLWRSPVWQRRAATVLGVLAVLAVTSGTAVLRSAPSPSSSSSPADRPSPSRTVPADDQAPGAVIGAGTTTAVATDAAREPLPASRRPGPQPPSSVRLPGGATSALVRTGLTADGTLPIPDGVGHAAWWGADFGDDDGAALVAGHVNWHGRSGPFTTLRLLSPGDEVSVRDAGGGMWTYRVDSATTLHKARLGELAPELFDQDGPHRLLLVTCDGDYLGGSSGYSGNLIVSATPVGKR</sequence>
<dbReference type="AlphaFoldDB" id="I0UYA7"/>
<dbReference type="InterPro" id="IPR005754">
    <property type="entry name" value="Sortase"/>
</dbReference>
<dbReference type="RefSeq" id="WP_006236965.1">
    <property type="nucleotide sequence ID" value="NZ_JH636049.1"/>
</dbReference>
<dbReference type="EMBL" id="JH636049">
    <property type="protein sequence ID" value="EID52860.1"/>
    <property type="molecule type" value="Genomic_DNA"/>
</dbReference>
<protein>
    <submittedName>
        <fullName evidence="3">Sortase (Surface protein transpeptidase)</fullName>
    </submittedName>
</protein>
<keyword evidence="1" id="KW-0378">Hydrolase</keyword>
<feature type="region of interest" description="Disordered" evidence="2">
    <location>
        <begin position="78"/>
        <end position="102"/>
    </location>
</feature>
<name>I0UYA7_9PSEU</name>
<evidence type="ECO:0000313" key="4">
    <source>
        <dbReference type="Proteomes" id="UP000004691"/>
    </source>
</evidence>
<dbReference type="Gene3D" id="2.40.260.10">
    <property type="entry name" value="Sortase"/>
    <property type="match status" value="1"/>
</dbReference>
<evidence type="ECO:0000256" key="1">
    <source>
        <dbReference type="ARBA" id="ARBA00022801"/>
    </source>
</evidence>
<dbReference type="GO" id="GO:0016787">
    <property type="term" value="F:hydrolase activity"/>
    <property type="evidence" value="ECO:0007669"/>
    <property type="project" value="UniProtKB-KW"/>
</dbReference>
<evidence type="ECO:0000256" key="2">
    <source>
        <dbReference type="SAM" id="MobiDB-lite"/>
    </source>
</evidence>
<dbReference type="InterPro" id="IPR042001">
    <property type="entry name" value="Sortase_F"/>
</dbReference>
<gene>
    <name evidence="3" type="ORF">SacxiDRAFT_0588</name>
</gene>
<dbReference type="Pfam" id="PF04203">
    <property type="entry name" value="Sortase"/>
    <property type="match status" value="1"/>
</dbReference>
<dbReference type="STRING" id="882086.SacxiDRAFT_0588"/>
<keyword evidence="4" id="KW-1185">Reference proteome</keyword>
<dbReference type="HOGENOM" id="CLU_062592_4_0_11"/>